<dbReference type="HOGENOM" id="CLU_1152348_0_0_1"/>
<feature type="compositionally biased region" description="Basic and acidic residues" evidence="1">
    <location>
        <begin position="52"/>
        <end position="61"/>
    </location>
</feature>
<dbReference type="EMBL" id="KN824289">
    <property type="protein sequence ID" value="KIM29244.1"/>
    <property type="molecule type" value="Genomic_DNA"/>
</dbReference>
<evidence type="ECO:0000313" key="2">
    <source>
        <dbReference type="EMBL" id="KIM29244.1"/>
    </source>
</evidence>
<dbReference type="AlphaFoldDB" id="A0A0C3BAW0"/>
<name>A0A0C3BAW0_SERVB</name>
<accession>A0A0C3BAW0</accession>
<dbReference type="Proteomes" id="UP000054097">
    <property type="component" value="Unassembled WGS sequence"/>
</dbReference>
<sequence length="241" mass="26657">MAQHENNNEGNPVNGDEILVGHDDGTNSGAGAGVGHASHDHPQNPFNNPENDPFRNDRETTHVASSSEVHPKVVERSALGDDRGGCAHSLVNWRLSPLLSGSNQPAGRPGGAIKPDSEHDSRRRGRLDGDWADLSDTTKTATNSMDAVFAKIMGRKRQQTWIGVGEEAPSQKVDKILICSAILPMFKTHFLDDRTFDAVSVRLSMGGFHFWDVLLAMKRDQLGQLPERIYYYTFSREVIWK</sequence>
<feature type="compositionally biased region" description="Polar residues" evidence="1">
    <location>
        <begin position="1"/>
        <end position="11"/>
    </location>
</feature>
<evidence type="ECO:0000313" key="3">
    <source>
        <dbReference type="Proteomes" id="UP000054097"/>
    </source>
</evidence>
<feature type="compositionally biased region" description="Basic and acidic residues" evidence="1">
    <location>
        <begin position="115"/>
        <end position="129"/>
    </location>
</feature>
<gene>
    <name evidence="2" type="ORF">M408DRAFT_8309</name>
</gene>
<reference evidence="2 3" key="1">
    <citation type="submission" date="2014-04" db="EMBL/GenBank/DDBJ databases">
        <authorList>
            <consortium name="DOE Joint Genome Institute"/>
            <person name="Kuo A."/>
            <person name="Zuccaro A."/>
            <person name="Kohler A."/>
            <person name="Nagy L.G."/>
            <person name="Floudas D."/>
            <person name="Copeland A."/>
            <person name="Barry K.W."/>
            <person name="Cichocki N."/>
            <person name="Veneault-Fourrey C."/>
            <person name="LaButti K."/>
            <person name="Lindquist E.A."/>
            <person name="Lipzen A."/>
            <person name="Lundell T."/>
            <person name="Morin E."/>
            <person name="Murat C."/>
            <person name="Sun H."/>
            <person name="Tunlid A."/>
            <person name="Henrissat B."/>
            <person name="Grigoriev I.V."/>
            <person name="Hibbett D.S."/>
            <person name="Martin F."/>
            <person name="Nordberg H.P."/>
            <person name="Cantor M.N."/>
            <person name="Hua S.X."/>
        </authorList>
    </citation>
    <scope>NUCLEOTIDE SEQUENCE [LARGE SCALE GENOMIC DNA]</scope>
    <source>
        <strain evidence="2 3">MAFF 305830</strain>
    </source>
</reference>
<keyword evidence="3" id="KW-1185">Reference proteome</keyword>
<evidence type="ECO:0000256" key="1">
    <source>
        <dbReference type="SAM" id="MobiDB-lite"/>
    </source>
</evidence>
<feature type="region of interest" description="Disordered" evidence="1">
    <location>
        <begin position="1"/>
        <end position="81"/>
    </location>
</feature>
<feature type="region of interest" description="Disordered" evidence="1">
    <location>
        <begin position="97"/>
        <end position="135"/>
    </location>
</feature>
<organism evidence="2 3">
    <name type="scientific">Serendipita vermifera MAFF 305830</name>
    <dbReference type="NCBI Taxonomy" id="933852"/>
    <lineage>
        <taxon>Eukaryota</taxon>
        <taxon>Fungi</taxon>
        <taxon>Dikarya</taxon>
        <taxon>Basidiomycota</taxon>
        <taxon>Agaricomycotina</taxon>
        <taxon>Agaricomycetes</taxon>
        <taxon>Sebacinales</taxon>
        <taxon>Serendipitaceae</taxon>
        <taxon>Serendipita</taxon>
    </lineage>
</organism>
<proteinExistence type="predicted"/>
<protein>
    <submittedName>
        <fullName evidence="2">Uncharacterized protein</fullName>
    </submittedName>
</protein>
<feature type="compositionally biased region" description="Basic and acidic residues" evidence="1">
    <location>
        <begin position="69"/>
        <end position="81"/>
    </location>
</feature>
<reference evidence="3" key="2">
    <citation type="submission" date="2015-01" db="EMBL/GenBank/DDBJ databases">
        <title>Evolutionary Origins and Diversification of the Mycorrhizal Mutualists.</title>
        <authorList>
            <consortium name="DOE Joint Genome Institute"/>
            <consortium name="Mycorrhizal Genomics Consortium"/>
            <person name="Kohler A."/>
            <person name="Kuo A."/>
            <person name="Nagy L.G."/>
            <person name="Floudas D."/>
            <person name="Copeland A."/>
            <person name="Barry K.W."/>
            <person name="Cichocki N."/>
            <person name="Veneault-Fourrey C."/>
            <person name="LaButti K."/>
            <person name="Lindquist E.A."/>
            <person name="Lipzen A."/>
            <person name="Lundell T."/>
            <person name="Morin E."/>
            <person name="Murat C."/>
            <person name="Riley R."/>
            <person name="Ohm R."/>
            <person name="Sun H."/>
            <person name="Tunlid A."/>
            <person name="Henrissat B."/>
            <person name="Grigoriev I.V."/>
            <person name="Hibbett D.S."/>
            <person name="Martin F."/>
        </authorList>
    </citation>
    <scope>NUCLEOTIDE SEQUENCE [LARGE SCALE GENOMIC DNA]</scope>
    <source>
        <strain evidence="3">MAFF 305830</strain>
    </source>
</reference>